<organism evidence="1 2">
    <name type="scientific">Planococcus chinensis</name>
    <dbReference type="NCBI Taxonomy" id="272917"/>
    <lineage>
        <taxon>Bacteria</taxon>
        <taxon>Bacillati</taxon>
        <taxon>Bacillota</taxon>
        <taxon>Bacilli</taxon>
        <taxon>Bacillales</taxon>
        <taxon>Caryophanaceae</taxon>
        <taxon>Planococcus</taxon>
    </lineage>
</organism>
<gene>
    <name evidence="1" type="ORF">ACFSDB_03360</name>
</gene>
<reference evidence="2" key="1">
    <citation type="journal article" date="2019" name="Int. J. Syst. Evol. Microbiol.">
        <title>The Global Catalogue of Microorganisms (GCM) 10K type strain sequencing project: providing services to taxonomists for standard genome sequencing and annotation.</title>
        <authorList>
            <consortium name="The Broad Institute Genomics Platform"/>
            <consortium name="The Broad Institute Genome Sequencing Center for Infectious Disease"/>
            <person name="Wu L."/>
            <person name="Ma J."/>
        </authorList>
    </citation>
    <scope>NUCLEOTIDE SEQUENCE [LARGE SCALE GENOMIC DNA]</scope>
    <source>
        <strain evidence="2">CGMCC 1.15475</strain>
    </source>
</reference>
<evidence type="ECO:0000313" key="1">
    <source>
        <dbReference type="EMBL" id="MFD1861948.1"/>
    </source>
</evidence>
<comment type="caution">
    <text evidence="1">The sequence shown here is derived from an EMBL/GenBank/DDBJ whole genome shotgun (WGS) entry which is preliminary data.</text>
</comment>
<accession>A0ABW4QF15</accession>
<keyword evidence="2" id="KW-1185">Reference proteome</keyword>
<dbReference type="RefSeq" id="WP_204890995.1">
    <property type="nucleotide sequence ID" value="NZ_JBHUFW010000004.1"/>
</dbReference>
<evidence type="ECO:0000313" key="2">
    <source>
        <dbReference type="Proteomes" id="UP001597273"/>
    </source>
</evidence>
<name>A0ABW4QF15_9BACL</name>
<proteinExistence type="predicted"/>
<dbReference type="EMBL" id="JBHUFW010000004">
    <property type="protein sequence ID" value="MFD1861948.1"/>
    <property type="molecule type" value="Genomic_DNA"/>
</dbReference>
<protein>
    <submittedName>
        <fullName evidence="1">Uncharacterized protein</fullName>
    </submittedName>
</protein>
<sequence length="157" mass="18556">MELSSRWLEFALSWLEFMIRSEEEDLNGWHFARWRNAKGRKNILEREGGWVELELGWLELGSIWLELSSSWLEFAPSWLEFIIRSEKEDLNGWHFASAKCEREEAIAFGAIALKERSMGKGKELGWNSSQVGWNWHRLGWNSAPIRWNSLSVRWNSN</sequence>
<dbReference type="Proteomes" id="UP001597273">
    <property type="component" value="Unassembled WGS sequence"/>
</dbReference>